<proteinExistence type="predicted"/>
<feature type="transmembrane region" description="Helical" evidence="1">
    <location>
        <begin position="55"/>
        <end position="75"/>
    </location>
</feature>
<sequence>MSVNLAVAVVAWLWAPSIDGELVFLTPVTIAFVVSVAVGVVLLRRFGRRWSGAGVVVGAPLAVVLTRPVLTLLFGW</sequence>
<keyword evidence="1" id="KW-1133">Transmembrane helix</keyword>
<keyword evidence="1" id="KW-0472">Membrane</keyword>
<gene>
    <name evidence="2" type="ORF">BJZ21_002635</name>
</gene>
<evidence type="ECO:0000313" key="2">
    <source>
        <dbReference type="EMBL" id="NYD42552.1"/>
    </source>
</evidence>
<reference evidence="2 3" key="1">
    <citation type="submission" date="2020-07" db="EMBL/GenBank/DDBJ databases">
        <title>Sequencing the genomes of 1000 actinobacteria strains.</title>
        <authorList>
            <person name="Klenk H.-P."/>
        </authorList>
    </citation>
    <scope>NUCLEOTIDE SEQUENCE [LARGE SCALE GENOMIC DNA]</scope>
    <source>
        <strain evidence="2 3">DSM 21350</strain>
    </source>
</reference>
<organism evidence="2 3">
    <name type="scientific">Nocardioides panaciterrulae</name>
    <dbReference type="NCBI Taxonomy" id="661492"/>
    <lineage>
        <taxon>Bacteria</taxon>
        <taxon>Bacillati</taxon>
        <taxon>Actinomycetota</taxon>
        <taxon>Actinomycetes</taxon>
        <taxon>Propionibacteriales</taxon>
        <taxon>Nocardioidaceae</taxon>
        <taxon>Nocardioides</taxon>
    </lineage>
</organism>
<protein>
    <submittedName>
        <fullName evidence="2">Cytochrome bd-type quinol oxidase subunit 1</fullName>
    </submittedName>
</protein>
<dbReference type="AlphaFoldDB" id="A0A7Y9E7R8"/>
<keyword evidence="1" id="KW-0812">Transmembrane</keyword>
<dbReference type="EMBL" id="JACCBG010000001">
    <property type="protein sequence ID" value="NYD42552.1"/>
    <property type="molecule type" value="Genomic_DNA"/>
</dbReference>
<evidence type="ECO:0000256" key="1">
    <source>
        <dbReference type="SAM" id="Phobius"/>
    </source>
</evidence>
<feature type="transmembrane region" description="Helical" evidence="1">
    <location>
        <begin position="22"/>
        <end position="43"/>
    </location>
</feature>
<dbReference type="RefSeq" id="WP_179664183.1">
    <property type="nucleotide sequence ID" value="NZ_JACCBG010000001.1"/>
</dbReference>
<keyword evidence="3" id="KW-1185">Reference proteome</keyword>
<comment type="caution">
    <text evidence="2">The sequence shown here is derived from an EMBL/GenBank/DDBJ whole genome shotgun (WGS) entry which is preliminary data.</text>
</comment>
<dbReference type="Proteomes" id="UP000535511">
    <property type="component" value="Unassembled WGS sequence"/>
</dbReference>
<name>A0A7Y9E7R8_9ACTN</name>
<accession>A0A7Y9E7R8</accession>
<evidence type="ECO:0000313" key="3">
    <source>
        <dbReference type="Proteomes" id="UP000535511"/>
    </source>
</evidence>